<comment type="caution">
    <text evidence="1">The sequence shown here is derived from an EMBL/GenBank/DDBJ whole genome shotgun (WGS) entry which is preliminary data.</text>
</comment>
<sequence>MIYDLTYIRARSGFEEIEEFFLWMLSCQALNNMSCVNTNGNTMLSEEQEVSLRIIFDVRDVGLDVAESRTGNHPKDDFTPLETIQRLCGVFGRRSHLGFEGESSMPNGRTILDAPPGYIGLYTHCFSLTNLRFPLNHFFCKENMLDVKSFKDKLHSSIEQNPQFQRLARYP</sequence>
<dbReference type="AlphaFoldDB" id="A0A699IGR7"/>
<protein>
    <submittedName>
        <fullName evidence="1">Uncharacterized protein</fullName>
    </submittedName>
</protein>
<organism evidence="1">
    <name type="scientific">Tanacetum cinerariifolium</name>
    <name type="common">Dalmatian daisy</name>
    <name type="synonym">Chrysanthemum cinerariifolium</name>
    <dbReference type="NCBI Taxonomy" id="118510"/>
    <lineage>
        <taxon>Eukaryota</taxon>
        <taxon>Viridiplantae</taxon>
        <taxon>Streptophyta</taxon>
        <taxon>Embryophyta</taxon>
        <taxon>Tracheophyta</taxon>
        <taxon>Spermatophyta</taxon>
        <taxon>Magnoliopsida</taxon>
        <taxon>eudicotyledons</taxon>
        <taxon>Gunneridae</taxon>
        <taxon>Pentapetalae</taxon>
        <taxon>asterids</taxon>
        <taxon>campanulids</taxon>
        <taxon>Asterales</taxon>
        <taxon>Asteraceae</taxon>
        <taxon>Asteroideae</taxon>
        <taxon>Anthemideae</taxon>
        <taxon>Anthemidinae</taxon>
        <taxon>Tanacetum</taxon>
    </lineage>
</organism>
<dbReference type="EMBL" id="BKCJ010290324">
    <property type="protein sequence ID" value="GEZ53121.1"/>
    <property type="molecule type" value="Genomic_DNA"/>
</dbReference>
<gene>
    <name evidence="1" type="ORF">Tci_525094</name>
</gene>
<proteinExistence type="predicted"/>
<name>A0A699IGR7_TANCI</name>
<evidence type="ECO:0000313" key="1">
    <source>
        <dbReference type="EMBL" id="GEZ53121.1"/>
    </source>
</evidence>
<accession>A0A699IGR7</accession>
<reference evidence="1" key="1">
    <citation type="journal article" date="2019" name="Sci. Rep.">
        <title>Draft genome of Tanacetum cinerariifolium, the natural source of mosquito coil.</title>
        <authorList>
            <person name="Yamashiro T."/>
            <person name="Shiraishi A."/>
            <person name="Satake H."/>
            <person name="Nakayama K."/>
        </authorList>
    </citation>
    <scope>NUCLEOTIDE SEQUENCE</scope>
</reference>
<feature type="non-terminal residue" evidence="1">
    <location>
        <position position="171"/>
    </location>
</feature>